<dbReference type="CDD" id="cd00086">
    <property type="entry name" value="homeodomain"/>
    <property type="match status" value="1"/>
</dbReference>
<dbReference type="GO" id="GO:0030154">
    <property type="term" value="P:cell differentiation"/>
    <property type="evidence" value="ECO:0007669"/>
    <property type="project" value="TreeGrafter"/>
</dbReference>
<comment type="subcellular location">
    <subcellularLocation>
        <location evidence="1 5 6">Nucleus</location>
    </subcellularLocation>
</comment>
<feature type="compositionally biased region" description="Basic residues" evidence="7">
    <location>
        <begin position="390"/>
        <end position="399"/>
    </location>
</feature>
<dbReference type="InterPro" id="IPR017970">
    <property type="entry name" value="Homeobox_CS"/>
</dbReference>
<dbReference type="SMART" id="SM00389">
    <property type="entry name" value="HOX"/>
    <property type="match status" value="1"/>
</dbReference>
<evidence type="ECO:0000313" key="10">
    <source>
        <dbReference type="Proteomes" id="UP000807306"/>
    </source>
</evidence>
<dbReference type="PANTHER" id="PTHR24340:SF82">
    <property type="entry name" value="HOMEOBOX PROTEIN VND"/>
    <property type="match status" value="1"/>
</dbReference>
<dbReference type="AlphaFoldDB" id="A0A9P6JWH0"/>
<evidence type="ECO:0000256" key="5">
    <source>
        <dbReference type="PROSITE-ProRule" id="PRU00108"/>
    </source>
</evidence>
<evidence type="ECO:0000256" key="3">
    <source>
        <dbReference type="ARBA" id="ARBA00023155"/>
    </source>
</evidence>
<evidence type="ECO:0000256" key="1">
    <source>
        <dbReference type="ARBA" id="ARBA00004123"/>
    </source>
</evidence>
<dbReference type="PANTHER" id="PTHR24340">
    <property type="entry name" value="HOMEOBOX PROTEIN NKX"/>
    <property type="match status" value="1"/>
</dbReference>
<protein>
    <recommendedName>
        <fullName evidence="8">Homeobox domain-containing protein</fullName>
    </recommendedName>
</protein>
<feature type="DNA-binding region" description="Homeobox" evidence="5">
    <location>
        <begin position="147"/>
        <end position="206"/>
    </location>
</feature>
<keyword evidence="3 5" id="KW-0371">Homeobox</keyword>
<accession>A0A9P6JWH0</accession>
<dbReference type="SUPFAM" id="SSF46689">
    <property type="entry name" value="Homeodomain-like"/>
    <property type="match status" value="1"/>
</dbReference>
<dbReference type="GO" id="GO:0005634">
    <property type="term" value="C:nucleus"/>
    <property type="evidence" value="ECO:0007669"/>
    <property type="project" value="UniProtKB-SubCell"/>
</dbReference>
<dbReference type="PROSITE" id="PS50071">
    <property type="entry name" value="HOMEOBOX_2"/>
    <property type="match status" value="1"/>
</dbReference>
<feature type="region of interest" description="Disordered" evidence="7">
    <location>
        <begin position="359"/>
        <end position="421"/>
    </location>
</feature>
<dbReference type="Gene3D" id="1.10.10.60">
    <property type="entry name" value="Homeodomain-like"/>
    <property type="match status" value="1"/>
</dbReference>
<dbReference type="GO" id="GO:0000978">
    <property type="term" value="F:RNA polymerase II cis-regulatory region sequence-specific DNA binding"/>
    <property type="evidence" value="ECO:0007669"/>
    <property type="project" value="TreeGrafter"/>
</dbReference>
<dbReference type="InterPro" id="IPR001356">
    <property type="entry name" value="HD"/>
</dbReference>
<gene>
    <name evidence="9" type="ORF">CPB83DRAFT_901340</name>
</gene>
<keyword evidence="2 5" id="KW-0238">DNA-binding</keyword>
<proteinExistence type="predicted"/>
<dbReference type="Proteomes" id="UP000807306">
    <property type="component" value="Unassembled WGS sequence"/>
</dbReference>
<dbReference type="InterPro" id="IPR050394">
    <property type="entry name" value="Homeobox_NK-like"/>
</dbReference>
<organism evidence="9 10">
    <name type="scientific">Crepidotus variabilis</name>
    <dbReference type="NCBI Taxonomy" id="179855"/>
    <lineage>
        <taxon>Eukaryota</taxon>
        <taxon>Fungi</taxon>
        <taxon>Dikarya</taxon>
        <taxon>Basidiomycota</taxon>
        <taxon>Agaricomycotina</taxon>
        <taxon>Agaricomycetes</taxon>
        <taxon>Agaricomycetidae</taxon>
        <taxon>Agaricales</taxon>
        <taxon>Agaricineae</taxon>
        <taxon>Crepidotaceae</taxon>
        <taxon>Crepidotus</taxon>
    </lineage>
</organism>
<evidence type="ECO:0000256" key="2">
    <source>
        <dbReference type="ARBA" id="ARBA00023125"/>
    </source>
</evidence>
<feature type="compositionally biased region" description="Low complexity" evidence="7">
    <location>
        <begin position="407"/>
        <end position="421"/>
    </location>
</feature>
<dbReference type="OrthoDB" id="6159439at2759"/>
<comment type="caution">
    <text evidence="9">The sequence shown here is derived from an EMBL/GenBank/DDBJ whole genome shotgun (WGS) entry which is preliminary data.</text>
</comment>
<dbReference type="GO" id="GO:0000981">
    <property type="term" value="F:DNA-binding transcription factor activity, RNA polymerase II-specific"/>
    <property type="evidence" value="ECO:0007669"/>
    <property type="project" value="InterPro"/>
</dbReference>
<feature type="domain" description="Homeobox" evidence="8">
    <location>
        <begin position="145"/>
        <end position="205"/>
    </location>
</feature>
<evidence type="ECO:0000259" key="8">
    <source>
        <dbReference type="PROSITE" id="PS50071"/>
    </source>
</evidence>
<evidence type="ECO:0000256" key="4">
    <source>
        <dbReference type="ARBA" id="ARBA00023242"/>
    </source>
</evidence>
<reference evidence="9" key="1">
    <citation type="submission" date="2020-11" db="EMBL/GenBank/DDBJ databases">
        <authorList>
            <consortium name="DOE Joint Genome Institute"/>
            <person name="Ahrendt S."/>
            <person name="Riley R."/>
            <person name="Andreopoulos W."/>
            <person name="Labutti K."/>
            <person name="Pangilinan J."/>
            <person name="Ruiz-Duenas F.J."/>
            <person name="Barrasa J.M."/>
            <person name="Sanchez-Garcia M."/>
            <person name="Camarero S."/>
            <person name="Miyauchi S."/>
            <person name="Serrano A."/>
            <person name="Linde D."/>
            <person name="Babiker R."/>
            <person name="Drula E."/>
            <person name="Ayuso-Fernandez I."/>
            <person name="Pacheco R."/>
            <person name="Padilla G."/>
            <person name="Ferreira P."/>
            <person name="Barriuso J."/>
            <person name="Kellner H."/>
            <person name="Castanera R."/>
            <person name="Alfaro M."/>
            <person name="Ramirez L."/>
            <person name="Pisabarro A.G."/>
            <person name="Kuo A."/>
            <person name="Tritt A."/>
            <person name="Lipzen A."/>
            <person name="He G."/>
            <person name="Yan M."/>
            <person name="Ng V."/>
            <person name="Cullen D."/>
            <person name="Martin F."/>
            <person name="Rosso M.-N."/>
            <person name="Henrissat B."/>
            <person name="Hibbett D."/>
            <person name="Martinez A.T."/>
            <person name="Grigoriev I.V."/>
        </authorList>
    </citation>
    <scope>NUCLEOTIDE SEQUENCE</scope>
    <source>
        <strain evidence="9">CBS 506.95</strain>
    </source>
</reference>
<dbReference type="EMBL" id="MU157824">
    <property type="protein sequence ID" value="KAF9535651.1"/>
    <property type="molecule type" value="Genomic_DNA"/>
</dbReference>
<evidence type="ECO:0000256" key="6">
    <source>
        <dbReference type="RuleBase" id="RU000682"/>
    </source>
</evidence>
<name>A0A9P6JWH0_9AGAR</name>
<keyword evidence="10" id="KW-1185">Reference proteome</keyword>
<keyword evidence="4 5" id="KW-0539">Nucleus</keyword>
<dbReference type="Pfam" id="PF00046">
    <property type="entry name" value="Homeodomain"/>
    <property type="match status" value="1"/>
</dbReference>
<dbReference type="PROSITE" id="PS00027">
    <property type="entry name" value="HOMEOBOX_1"/>
    <property type="match status" value="1"/>
</dbReference>
<dbReference type="InterPro" id="IPR009057">
    <property type="entry name" value="Homeodomain-like_sf"/>
</dbReference>
<evidence type="ECO:0000256" key="7">
    <source>
        <dbReference type="SAM" id="MobiDB-lite"/>
    </source>
</evidence>
<evidence type="ECO:0000313" key="9">
    <source>
        <dbReference type="EMBL" id="KAF9535651.1"/>
    </source>
</evidence>
<sequence>MNTANREALLNILSAARKTKALVSSYRGPQKSSPSGTHKATYTIPSLKLPYPDDLADTIRSKSLPLDVGSEISAKIQRCIVDTQRLHTSNFQATCTKLLEETPTTASHTLFTKLAAEYERSYQTNYIAWIRSMLSQYLSRFPENDNSERRKPLFNAAYTPVLEKYFQTNAYPSALERRILAKKSRMTARQIEVWFQNHRNRSKKDGILLQRPHFGRLPICLDDLEREALGINSSPLTEDESSDDEQTVIDSSFIEPVDNFTSSAPQHAFPTQYPPHCNYDPFPMGASPSIFPFPQWPRKPQSSSANKSPVDVEELATLFASKLSLRENISRTIKEKTMTPTNNLPWFCATVTLPPSAPHPALVQPTPDSCALNPRTRRFSPFPSTTKAFIPRRSHKPRLPSRLPNWSRSSPPSKSRLSARTASLESISSYDSSSSSSSLDELATPPLTPLQTPGLIFNDLFENTLSFDFPDFSPSTMSLGLDASTKLHGGFAPIFSSFQYATSS</sequence>